<sequence>MIAAGFEPPSQRPKSGLKKLFKKRLTAKGKRVEYAALTKQTVKCSLTIYQAICVGTPLIVVSIQNDIYLNVTK</sequence>
<name>A0AA37RYF3_9GAMM</name>
<keyword evidence="2" id="KW-1185">Reference proteome</keyword>
<dbReference type="EMBL" id="BSNC01000009">
    <property type="protein sequence ID" value="GLP97623.1"/>
    <property type="molecule type" value="Genomic_DNA"/>
</dbReference>
<organism evidence="1 2">
    <name type="scientific">Paraferrimonas sedimenticola</name>
    <dbReference type="NCBI Taxonomy" id="375674"/>
    <lineage>
        <taxon>Bacteria</taxon>
        <taxon>Pseudomonadati</taxon>
        <taxon>Pseudomonadota</taxon>
        <taxon>Gammaproteobacteria</taxon>
        <taxon>Alteromonadales</taxon>
        <taxon>Ferrimonadaceae</taxon>
        <taxon>Paraferrimonas</taxon>
    </lineage>
</organism>
<proteinExistence type="predicted"/>
<comment type="caution">
    <text evidence="1">The sequence shown here is derived from an EMBL/GenBank/DDBJ whole genome shotgun (WGS) entry which is preliminary data.</text>
</comment>
<dbReference type="AlphaFoldDB" id="A0AA37RYF3"/>
<evidence type="ECO:0000313" key="1">
    <source>
        <dbReference type="EMBL" id="GLP97623.1"/>
    </source>
</evidence>
<accession>A0AA37RYF3</accession>
<reference evidence="1" key="2">
    <citation type="submission" date="2023-01" db="EMBL/GenBank/DDBJ databases">
        <title>Draft genome sequence of Paraferrimonas sedimenticola strain NBRC 101628.</title>
        <authorList>
            <person name="Sun Q."/>
            <person name="Mori K."/>
        </authorList>
    </citation>
    <scope>NUCLEOTIDE SEQUENCE</scope>
    <source>
        <strain evidence="1">NBRC 101628</strain>
    </source>
</reference>
<protein>
    <submittedName>
        <fullName evidence="1">Uncharacterized protein</fullName>
    </submittedName>
</protein>
<reference evidence="1" key="1">
    <citation type="journal article" date="2014" name="Int. J. Syst. Evol. Microbiol.">
        <title>Complete genome sequence of Corynebacterium casei LMG S-19264T (=DSM 44701T), isolated from a smear-ripened cheese.</title>
        <authorList>
            <consortium name="US DOE Joint Genome Institute (JGI-PGF)"/>
            <person name="Walter F."/>
            <person name="Albersmeier A."/>
            <person name="Kalinowski J."/>
            <person name="Ruckert C."/>
        </authorList>
    </citation>
    <scope>NUCLEOTIDE SEQUENCE</scope>
    <source>
        <strain evidence="1">NBRC 101628</strain>
    </source>
</reference>
<gene>
    <name evidence="1" type="ORF">GCM10007895_29300</name>
</gene>
<evidence type="ECO:0000313" key="2">
    <source>
        <dbReference type="Proteomes" id="UP001161422"/>
    </source>
</evidence>
<dbReference type="Proteomes" id="UP001161422">
    <property type="component" value="Unassembled WGS sequence"/>
</dbReference>